<protein>
    <submittedName>
        <fullName evidence="14">Uncharacterized protein</fullName>
    </submittedName>
</protein>
<keyword evidence="5" id="KW-0547">Nucleotide-binding</keyword>
<evidence type="ECO:0000313" key="14">
    <source>
        <dbReference type="EnsemblPlants" id="AUR62008845-RA:cds"/>
    </source>
</evidence>
<dbReference type="CDD" id="cd00118">
    <property type="entry name" value="LysM"/>
    <property type="match status" value="1"/>
</dbReference>
<keyword evidence="8 11" id="KW-0472">Membrane</keyword>
<dbReference type="InterPro" id="IPR036779">
    <property type="entry name" value="LysM_dom_sf"/>
</dbReference>
<dbReference type="EnsemblPlants" id="AUR62008845-RA">
    <property type="protein sequence ID" value="AUR62008845-RA:cds"/>
    <property type="gene ID" value="AUR62008845"/>
</dbReference>
<dbReference type="InterPro" id="IPR001245">
    <property type="entry name" value="Ser-Thr/Tyr_kinase_cat_dom"/>
</dbReference>
<accession>A0A803LAF6</accession>
<dbReference type="Gene3D" id="3.10.350.10">
    <property type="entry name" value="LysM domain"/>
    <property type="match status" value="1"/>
</dbReference>
<dbReference type="InterPro" id="IPR000719">
    <property type="entry name" value="Prot_kinase_dom"/>
</dbReference>
<dbReference type="InterPro" id="IPR018392">
    <property type="entry name" value="LysM"/>
</dbReference>
<evidence type="ECO:0000256" key="4">
    <source>
        <dbReference type="ARBA" id="ARBA00022729"/>
    </source>
</evidence>
<dbReference type="InterPro" id="IPR052611">
    <property type="entry name" value="Plant_RLK_LysM"/>
</dbReference>
<keyword evidence="2" id="KW-1003">Cell membrane</keyword>
<dbReference type="PROSITE" id="PS51782">
    <property type="entry name" value="LYSM"/>
    <property type="match status" value="1"/>
</dbReference>
<dbReference type="InterPro" id="IPR011009">
    <property type="entry name" value="Kinase-like_dom_sf"/>
</dbReference>
<evidence type="ECO:0000259" key="13">
    <source>
        <dbReference type="PROSITE" id="PS51782"/>
    </source>
</evidence>
<evidence type="ECO:0000256" key="7">
    <source>
        <dbReference type="ARBA" id="ARBA00022989"/>
    </source>
</evidence>
<dbReference type="Gene3D" id="1.10.510.10">
    <property type="entry name" value="Transferase(Phosphotransferase) domain 1"/>
    <property type="match status" value="1"/>
</dbReference>
<keyword evidence="3 11" id="KW-0812">Transmembrane</keyword>
<dbReference type="Pfam" id="PF01476">
    <property type="entry name" value="LysM"/>
    <property type="match status" value="1"/>
</dbReference>
<sequence length="713" mass="78980">MSLDENLHIQRSNEQIDGEEGSPSTAERWTELGLLGPEKEVLEERENDNGLGKWVIGLGFCGIERIRPTDRLIDLDEVKVKEMDIDCFLSESYRTRSSHRFTVAEVNGFSPNTEYLSKNQPLLIPVSCKCVEKSRVFQAELIKTTAVGESFEGIADSLEGLTTCKAIREKNAGIAPWNLLEKIKISVPVRCACPTSSEISSGIRLLVSYSVSAGDTLSSLALQFNTTAKAIISANKRLKGGKGDLVLKDHSLSVLIPLNQKPTLGSLAKPKEPSLGLPSKMSGKAAIARKKKKRMMKLGVSVGVVCFVVVASIAGFAVFFLLQRKKKEQQNCLSAKIVDTELQQLSLSIRTTSEKKISFEGSQSTLDGQGEATPRSNSKMMLESYTVEELRKATEDFDSHNIVEGKVYHGRIKGKDLAIKYTTLEYISKVDLSLFQDAIHNHPNIMRVLGTCIMDEDDSYLVFEYAKNGSLKDWIHSGLAMKSQFIASCSCFLTWKQRLRICLDVALALQYMHHIMHPTYVHRNIKSKNIFLDEEFNTKLGNFGMEKCVENDTEDVEFSSRNPSSWDKGYLAPEYIKQGIISPSIDVYAYGVVLLEMLSGETPVMSPQEGEIVMLSEKIKSILQSENVDQLRGWIDADLGENYSFDGAIAMATLARACIDEDPTMRPSAGELVEKLSRLIEESPEGEQTCLVNESSSKPLVQSAATNSSNSDI</sequence>
<evidence type="ECO:0000256" key="2">
    <source>
        <dbReference type="ARBA" id="ARBA00022475"/>
    </source>
</evidence>
<dbReference type="InterPro" id="IPR056562">
    <property type="entry name" value="LysM2_CERK1_LYK3_4_5"/>
</dbReference>
<proteinExistence type="predicted"/>
<evidence type="ECO:0000313" key="15">
    <source>
        <dbReference type="Proteomes" id="UP000596660"/>
    </source>
</evidence>
<feature type="compositionally biased region" description="Polar residues" evidence="10">
    <location>
        <begin position="690"/>
        <end position="713"/>
    </location>
</feature>
<keyword evidence="15" id="KW-1185">Reference proteome</keyword>
<keyword evidence="4" id="KW-0732">Signal</keyword>
<evidence type="ECO:0000259" key="12">
    <source>
        <dbReference type="PROSITE" id="PS50011"/>
    </source>
</evidence>
<organism evidence="14 15">
    <name type="scientific">Chenopodium quinoa</name>
    <name type="common">Quinoa</name>
    <dbReference type="NCBI Taxonomy" id="63459"/>
    <lineage>
        <taxon>Eukaryota</taxon>
        <taxon>Viridiplantae</taxon>
        <taxon>Streptophyta</taxon>
        <taxon>Embryophyta</taxon>
        <taxon>Tracheophyta</taxon>
        <taxon>Spermatophyta</taxon>
        <taxon>Magnoliopsida</taxon>
        <taxon>eudicotyledons</taxon>
        <taxon>Gunneridae</taxon>
        <taxon>Pentapetalae</taxon>
        <taxon>Caryophyllales</taxon>
        <taxon>Chenopodiaceae</taxon>
        <taxon>Chenopodioideae</taxon>
        <taxon>Atripliceae</taxon>
        <taxon>Chenopodium</taxon>
    </lineage>
</organism>
<keyword evidence="7 11" id="KW-1133">Transmembrane helix</keyword>
<dbReference type="Pfam" id="PF23472">
    <property type="entry name" value="LysM2_CERK1_LYK3_4_5"/>
    <property type="match status" value="1"/>
</dbReference>
<evidence type="ECO:0000256" key="10">
    <source>
        <dbReference type="SAM" id="MobiDB-lite"/>
    </source>
</evidence>
<dbReference type="SUPFAM" id="SSF56112">
    <property type="entry name" value="Protein kinase-like (PK-like)"/>
    <property type="match status" value="1"/>
</dbReference>
<dbReference type="Gene3D" id="3.30.200.20">
    <property type="entry name" value="Phosphorylase Kinase, domain 1"/>
    <property type="match status" value="1"/>
</dbReference>
<dbReference type="AlphaFoldDB" id="A0A803LAF6"/>
<feature type="region of interest" description="Disordered" evidence="10">
    <location>
        <begin position="684"/>
        <end position="713"/>
    </location>
</feature>
<feature type="domain" description="Protein kinase" evidence="12">
    <location>
        <begin position="359"/>
        <end position="680"/>
    </location>
</feature>
<keyword evidence="6" id="KW-0067">ATP-binding</keyword>
<dbReference type="GO" id="GO:0051707">
    <property type="term" value="P:response to other organism"/>
    <property type="evidence" value="ECO:0007669"/>
    <property type="project" value="UniProtKB-ARBA"/>
</dbReference>
<feature type="domain" description="LysM" evidence="13">
    <location>
        <begin position="207"/>
        <end position="254"/>
    </location>
</feature>
<dbReference type="Pfam" id="PF07714">
    <property type="entry name" value="PK_Tyr_Ser-Thr"/>
    <property type="match status" value="1"/>
</dbReference>
<dbReference type="GO" id="GO:0005886">
    <property type="term" value="C:plasma membrane"/>
    <property type="evidence" value="ECO:0007669"/>
    <property type="project" value="UniProtKB-SubCell"/>
</dbReference>
<evidence type="ECO:0000256" key="1">
    <source>
        <dbReference type="ARBA" id="ARBA00004162"/>
    </source>
</evidence>
<evidence type="ECO:0000256" key="9">
    <source>
        <dbReference type="ARBA" id="ARBA00023157"/>
    </source>
</evidence>
<dbReference type="GO" id="GO:0004672">
    <property type="term" value="F:protein kinase activity"/>
    <property type="evidence" value="ECO:0007669"/>
    <property type="project" value="InterPro"/>
</dbReference>
<reference evidence="14" key="1">
    <citation type="journal article" date="2017" name="Nature">
        <title>The genome of Chenopodium quinoa.</title>
        <authorList>
            <person name="Jarvis D.E."/>
            <person name="Ho Y.S."/>
            <person name="Lightfoot D.J."/>
            <person name="Schmoeckel S.M."/>
            <person name="Li B."/>
            <person name="Borm T.J.A."/>
            <person name="Ohyanagi H."/>
            <person name="Mineta K."/>
            <person name="Michell C.T."/>
            <person name="Saber N."/>
            <person name="Kharbatia N.M."/>
            <person name="Rupper R.R."/>
            <person name="Sharp A.R."/>
            <person name="Dally N."/>
            <person name="Boughton B.A."/>
            <person name="Woo Y.H."/>
            <person name="Gao G."/>
            <person name="Schijlen E.G.W.M."/>
            <person name="Guo X."/>
            <person name="Momin A.A."/>
            <person name="Negrao S."/>
            <person name="Al-Babili S."/>
            <person name="Gehring C."/>
            <person name="Roessner U."/>
            <person name="Jung C."/>
            <person name="Murphy K."/>
            <person name="Arold S.T."/>
            <person name="Gojobori T."/>
            <person name="van der Linden C.G."/>
            <person name="van Loo E.N."/>
            <person name="Jellen E.N."/>
            <person name="Maughan P.J."/>
            <person name="Tester M."/>
        </authorList>
    </citation>
    <scope>NUCLEOTIDE SEQUENCE [LARGE SCALE GENOMIC DNA]</scope>
    <source>
        <strain evidence="14">cv. PI 614886</strain>
    </source>
</reference>
<dbReference type="PANTHER" id="PTHR45927">
    <property type="entry name" value="LYSM-DOMAIN RECEPTOR-LIKE KINASE-RELATED"/>
    <property type="match status" value="1"/>
</dbReference>
<dbReference type="FunFam" id="1.10.510.10:FF:000468">
    <property type="entry name" value="PTI1-like tyrosine-protein kinase 3"/>
    <property type="match status" value="1"/>
</dbReference>
<name>A0A803LAF6_CHEQI</name>
<dbReference type="Gramene" id="AUR62008845-RA">
    <property type="protein sequence ID" value="AUR62008845-RA:cds"/>
    <property type="gene ID" value="AUR62008845"/>
</dbReference>
<dbReference type="GO" id="GO:0005524">
    <property type="term" value="F:ATP binding"/>
    <property type="evidence" value="ECO:0007669"/>
    <property type="project" value="UniProtKB-KW"/>
</dbReference>
<evidence type="ECO:0000256" key="6">
    <source>
        <dbReference type="ARBA" id="ARBA00022840"/>
    </source>
</evidence>
<dbReference type="OMA" id="TCFRESP"/>
<comment type="subcellular location">
    <subcellularLocation>
        <location evidence="1">Cell membrane</location>
        <topology evidence="1">Single-pass membrane protein</topology>
    </subcellularLocation>
</comment>
<feature type="transmembrane region" description="Helical" evidence="11">
    <location>
        <begin position="298"/>
        <end position="322"/>
    </location>
</feature>
<feature type="region of interest" description="Disordered" evidence="10">
    <location>
        <begin position="1"/>
        <end position="26"/>
    </location>
</feature>
<dbReference type="PROSITE" id="PS50011">
    <property type="entry name" value="PROTEIN_KINASE_DOM"/>
    <property type="match status" value="1"/>
</dbReference>
<evidence type="ECO:0000256" key="8">
    <source>
        <dbReference type="ARBA" id="ARBA00023136"/>
    </source>
</evidence>
<evidence type="ECO:0000256" key="11">
    <source>
        <dbReference type="SAM" id="Phobius"/>
    </source>
</evidence>
<evidence type="ECO:0000256" key="3">
    <source>
        <dbReference type="ARBA" id="ARBA00022692"/>
    </source>
</evidence>
<keyword evidence="9" id="KW-1015">Disulfide bond</keyword>
<dbReference type="Proteomes" id="UP000596660">
    <property type="component" value="Unplaced"/>
</dbReference>
<reference evidence="14" key="2">
    <citation type="submission" date="2021-03" db="UniProtKB">
        <authorList>
            <consortium name="EnsemblPlants"/>
        </authorList>
    </citation>
    <scope>IDENTIFICATION</scope>
</reference>
<dbReference type="PANTHER" id="PTHR45927:SF13">
    <property type="entry name" value="PROTEIN LYK2"/>
    <property type="match status" value="1"/>
</dbReference>
<evidence type="ECO:0000256" key="5">
    <source>
        <dbReference type="ARBA" id="ARBA00022741"/>
    </source>
</evidence>